<comment type="similarity">
    <text evidence="1">Belongs to the UPF0213 family.</text>
</comment>
<keyword evidence="3" id="KW-0255">Endonuclease</keyword>
<evidence type="ECO:0000256" key="1">
    <source>
        <dbReference type="ARBA" id="ARBA00007435"/>
    </source>
</evidence>
<keyword evidence="4" id="KW-1185">Reference proteome</keyword>
<organism evidence="3 4">
    <name type="scientific">Sedimenticola thiotaurini</name>
    <dbReference type="NCBI Taxonomy" id="1543721"/>
    <lineage>
        <taxon>Bacteria</taxon>
        <taxon>Pseudomonadati</taxon>
        <taxon>Pseudomonadota</taxon>
        <taxon>Gammaproteobacteria</taxon>
        <taxon>Chromatiales</taxon>
        <taxon>Sedimenticolaceae</taxon>
        <taxon>Sedimenticola</taxon>
    </lineage>
</organism>
<dbReference type="InterPro" id="IPR000305">
    <property type="entry name" value="GIY-YIG_endonuc"/>
</dbReference>
<dbReference type="PANTHER" id="PTHR34477:SF1">
    <property type="entry name" value="UPF0213 PROTEIN YHBQ"/>
    <property type="match status" value="1"/>
</dbReference>
<dbReference type="EMBL" id="CP011412">
    <property type="protein sequence ID" value="AKH20960.1"/>
    <property type="molecule type" value="Genomic_DNA"/>
</dbReference>
<name>A0A0F7K1A6_9GAMM</name>
<accession>A0A0F7K1A6</accession>
<evidence type="ECO:0000259" key="2">
    <source>
        <dbReference type="PROSITE" id="PS50164"/>
    </source>
</evidence>
<dbReference type="AlphaFoldDB" id="A0A0F7K1A6"/>
<dbReference type="KEGG" id="seds:AAY24_12050"/>
<dbReference type="Pfam" id="PF01541">
    <property type="entry name" value="GIY-YIG"/>
    <property type="match status" value="1"/>
</dbReference>
<dbReference type="Proteomes" id="UP000034410">
    <property type="component" value="Chromosome"/>
</dbReference>
<gene>
    <name evidence="3" type="ORF">AAY24_12050</name>
</gene>
<dbReference type="RefSeq" id="WP_046859889.1">
    <property type="nucleotide sequence ID" value="NZ_CP011412.1"/>
</dbReference>
<protein>
    <submittedName>
        <fullName evidence="3">Endonuclease</fullName>
    </submittedName>
</protein>
<evidence type="ECO:0000313" key="3">
    <source>
        <dbReference type="EMBL" id="AKH20960.1"/>
    </source>
</evidence>
<dbReference type="PANTHER" id="PTHR34477">
    <property type="entry name" value="UPF0213 PROTEIN YHBQ"/>
    <property type="match status" value="1"/>
</dbReference>
<dbReference type="PROSITE" id="PS50164">
    <property type="entry name" value="GIY_YIG"/>
    <property type="match status" value="1"/>
</dbReference>
<dbReference type="GO" id="GO:0004519">
    <property type="term" value="F:endonuclease activity"/>
    <property type="evidence" value="ECO:0007669"/>
    <property type="project" value="UniProtKB-KW"/>
</dbReference>
<dbReference type="OrthoDB" id="9797095at2"/>
<evidence type="ECO:0000313" key="4">
    <source>
        <dbReference type="Proteomes" id="UP000034410"/>
    </source>
</evidence>
<dbReference type="SUPFAM" id="SSF82771">
    <property type="entry name" value="GIY-YIG endonuclease"/>
    <property type="match status" value="1"/>
</dbReference>
<dbReference type="InterPro" id="IPR050190">
    <property type="entry name" value="UPF0213_domain"/>
</dbReference>
<feature type="domain" description="GIY-YIG" evidence="2">
    <location>
        <begin position="3"/>
        <end position="79"/>
    </location>
</feature>
<sequence>MTQNWTIYILRCSDGSLYTGVTTDMERRLHEHNHSNRAAKYTRVRRPLTLAYQESASSRAAACRREWEIKQLSATQKRRLISAQRHDSR</sequence>
<dbReference type="Gene3D" id="3.40.1440.10">
    <property type="entry name" value="GIY-YIG endonuclease"/>
    <property type="match status" value="1"/>
</dbReference>
<keyword evidence="3" id="KW-0378">Hydrolase</keyword>
<reference evidence="3 4" key="1">
    <citation type="journal article" date="2015" name="Genome Announc.">
        <title>Complete Genome Sequence of Sedimenticola thiotaurini Strain SIP-G1, a Polyphosphate- and Polyhydroxyalkanoate-Accumulating Sulfur-Oxidizing Gammaproteobacterium Isolated from Salt Marsh Sediments.</title>
        <authorList>
            <person name="Flood B.E."/>
            <person name="Jones D.S."/>
            <person name="Bailey J.V."/>
        </authorList>
    </citation>
    <scope>NUCLEOTIDE SEQUENCE [LARGE SCALE GENOMIC DNA]</scope>
    <source>
        <strain evidence="3 4">SIP-G1</strain>
    </source>
</reference>
<keyword evidence="3" id="KW-0540">Nuclease</keyword>
<dbReference type="CDD" id="cd10456">
    <property type="entry name" value="GIY-YIG_UPF0213"/>
    <property type="match status" value="1"/>
</dbReference>
<dbReference type="InterPro" id="IPR035901">
    <property type="entry name" value="GIY-YIG_endonuc_sf"/>
</dbReference>
<proteinExistence type="inferred from homology"/>